<reference evidence="3" key="1">
    <citation type="journal article" date="2019" name="Int. J. Syst. Evol. Microbiol.">
        <title>The Global Catalogue of Microorganisms (GCM) 10K type strain sequencing project: providing services to taxonomists for standard genome sequencing and annotation.</title>
        <authorList>
            <consortium name="The Broad Institute Genomics Platform"/>
            <consortium name="The Broad Institute Genome Sequencing Center for Infectious Disease"/>
            <person name="Wu L."/>
            <person name="Ma J."/>
        </authorList>
    </citation>
    <scope>NUCLEOTIDE SEQUENCE [LARGE SCALE GENOMIC DNA]</scope>
    <source>
        <strain evidence="3">JCM 17110</strain>
    </source>
</reference>
<dbReference type="Proteomes" id="UP001500795">
    <property type="component" value="Unassembled WGS sequence"/>
</dbReference>
<dbReference type="SUPFAM" id="SSF63829">
    <property type="entry name" value="Calcium-dependent phosphotriesterase"/>
    <property type="match status" value="1"/>
</dbReference>
<dbReference type="InterPro" id="IPR006311">
    <property type="entry name" value="TAT_signal"/>
</dbReference>
<keyword evidence="3" id="KW-1185">Reference proteome</keyword>
<dbReference type="Pfam" id="PF05787">
    <property type="entry name" value="PhoX"/>
    <property type="match status" value="1"/>
</dbReference>
<dbReference type="RefSeq" id="WP_344954036.1">
    <property type="nucleotide sequence ID" value="NZ_BAABCX010000001.1"/>
</dbReference>
<dbReference type="InterPro" id="IPR019546">
    <property type="entry name" value="TAT_signal_bac_arc"/>
</dbReference>
<protein>
    <submittedName>
        <fullName evidence="2">PhoX family phosphatase</fullName>
    </submittedName>
</protein>
<evidence type="ECO:0000313" key="3">
    <source>
        <dbReference type="Proteomes" id="UP001500795"/>
    </source>
</evidence>
<sequence length="651" mass="70928">MSQFEQRDELNNPRTQVPEFTQMVEQGLSRRRFLGGAAALGAAAFFSLSPVSRALAAAGNSPLLGFKAVPTSTADRFIVPEGYRAERLISWGDPLFSDVAEFINGGGNSATEQASQFGDNNDGMSLFMVDDNTAILAVNNEYTNYELLFPPLAPPPAAEGDQQETTTPVRQLTADDVKKAQAAHGVSVLTLKQQADGWRFVKDGRYNRRIDANTPMFISGPAKGHALLKTKADPKGERVLGTFNNCANGMTPWGTYLTCEENVNGYFGTGEQVEISPALARYGVGAIDAGYQWHRFDERFDLSKEPNEANRFGWVVEIDPKDPASTPVKRTALGRFKHENAELVVNKDGHVVVYLGDDERGEHLYRFVSEGKYNPDDMAANRELLDNGTLYVAKFYDGATGGIKGKGEWLELTFGKHGLTAENGFNSQAEVLIHARLAATQVGATTMDRPEWVAAHPTEPMVFCTLTNNKNRGTNDQQPVGGPNPRADNHYGQILRWVPASGSHSAREFDWDLFVLAGNPTVHQDSLYAGSDNLNADNMFNSPDGICFDRGGRLWIQTDGNYSNEGDFAGQGNNQMLCADPKTGELRRFLTGPVACEITGMAFTPDQKTLFVGVQHPGEELAPSHFPLGGDSTPRSSVMMITRIDGGVIGA</sequence>
<organism evidence="2 3">
    <name type="scientific">Zobellella aerophila</name>
    <dbReference type="NCBI Taxonomy" id="870480"/>
    <lineage>
        <taxon>Bacteria</taxon>
        <taxon>Pseudomonadati</taxon>
        <taxon>Pseudomonadota</taxon>
        <taxon>Gammaproteobacteria</taxon>
        <taxon>Aeromonadales</taxon>
        <taxon>Aeromonadaceae</taxon>
        <taxon>Zobellella</taxon>
    </lineage>
</organism>
<accession>A0ABP6V2N8</accession>
<dbReference type="Gene3D" id="2.120.10.30">
    <property type="entry name" value="TolB, C-terminal domain"/>
    <property type="match status" value="1"/>
</dbReference>
<proteinExistence type="predicted"/>
<name>A0ABP6V2N8_9GAMM</name>
<dbReference type="NCBIfam" id="TIGR01409">
    <property type="entry name" value="TAT_signal_seq"/>
    <property type="match status" value="1"/>
</dbReference>
<evidence type="ECO:0000313" key="2">
    <source>
        <dbReference type="EMBL" id="GAA3527228.1"/>
    </source>
</evidence>
<dbReference type="InterPro" id="IPR011042">
    <property type="entry name" value="6-blade_b-propeller_TolB-like"/>
</dbReference>
<dbReference type="PANTHER" id="PTHR35399:SF2">
    <property type="entry name" value="DUF839 DOMAIN-CONTAINING PROTEIN"/>
    <property type="match status" value="1"/>
</dbReference>
<keyword evidence="1" id="KW-0732">Signal</keyword>
<evidence type="ECO:0000256" key="1">
    <source>
        <dbReference type="ARBA" id="ARBA00022729"/>
    </source>
</evidence>
<dbReference type="PROSITE" id="PS51318">
    <property type="entry name" value="TAT"/>
    <property type="match status" value="1"/>
</dbReference>
<dbReference type="InterPro" id="IPR008557">
    <property type="entry name" value="PhoX"/>
</dbReference>
<dbReference type="PANTHER" id="PTHR35399">
    <property type="entry name" value="SLR8030 PROTEIN"/>
    <property type="match status" value="1"/>
</dbReference>
<gene>
    <name evidence="2" type="ORF">GCM10022394_02990</name>
</gene>
<comment type="caution">
    <text evidence="2">The sequence shown here is derived from an EMBL/GenBank/DDBJ whole genome shotgun (WGS) entry which is preliminary data.</text>
</comment>
<dbReference type="EMBL" id="BAABCX010000001">
    <property type="protein sequence ID" value="GAA3527228.1"/>
    <property type="molecule type" value="Genomic_DNA"/>
</dbReference>